<name>A0ABN2MSS6_9ACTN</name>
<dbReference type="EMBL" id="BAAALT010000294">
    <property type="protein sequence ID" value="GAA1835879.1"/>
    <property type="molecule type" value="Genomic_DNA"/>
</dbReference>
<feature type="chain" id="PRO_5046418935" description="Lipoprotein" evidence="1">
    <location>
        <begin position="23"/>
        <end position="246"/>
    </location>
</feature>
<dbReference type="RefSeq" id="WP_344140290.1">
    <property type="nucleotide sequence ID" value="NZ_BAAALT010000294.1"/>
</dbReference>
<keyword evidence="1" id="KW-0732">Signal</keyword>
<comment type="caution">
    <text evidence="2">The sequence shown here is derived from an EMBL/GenBank/DDBJ whole genome shotgun (WGS) entry which is preliminary data.</text>
</comment>
<dbReference type="Proteomes" id="UP001500218">
    <property type="component" value="Unassembled WGS sequence"/>
</dbReference>
<evidence type="ECO:0000313" key="2">
    <source>
        <dbReference type="EMBL" id="GAA1835879.1"/>
    </source>
</evidence>
<feature type="signal peptide" evidence="1">
    <location>
        <begin position="1"/>
        <end position="22"/>
    </location>
</feature>
<evidence type="ECO:0000313" key="3">
    <source>
        <dbReference type="Proteomes" id="UP001500218"/>
    </source>
</evidence>
<dbReference type="InterPro" id="IPR027304">
    <property type="entry name" value="Trigger_fact/SurA_dom_sf"/>
</dbReference>
<dbReference type="SUPFAM" id="SSF109998">
    <property type="entry name" value="Triger factor/SurA peptide-binding domain-like"/>
    <property type="match status" value="1"/>
</dbReference>
<evidence type="ECO:0000256" key="1">
    <source>
        <dbReference type="SAM" id="SignalP"/>
    </source>
</evidence>
<sequence length="246" mass="25644">MQRVRRLAPIVTVALLTGVVLAGCRSAPDVAAYVGSDKITEEQVDDIVNDFAAKRGTLTPEQLAAGASQTLAREDVVMTLVLQEVCEQFQAEKGFASVPVTPAQVAESGNLPVGSLWAQERATLFSCTQGMPEAAPVTPTEAELKALYDELVAIGAADPAQAPFETVKADLAQNQDVLGAIANQRLFADAMKSSDVTVNPRYRPLELPLLTARGNEALISVPLGEGGNNAVVKAPATAGAPLVPAS</sequence>
<reference evidence="2 3" key="1">
    <citation type="journal article" date="2019" name="Int. J. Syst. Evol. Microbiol.">
        <title>The Global Catalogue of Microorganisms (GCM) 10K type strain sequencing project: providing services to taxonomists for standard genome sequencing and annotation.</title>
        <authorList>
            <consortium name="The Broad Institute Genomics Platform"/>
            <consortium name="The Broad Institute Genome Sequencing Center for Infectious Disease"/>
            <person name="Wu L."/>
            <person name="Ma J."/>
        </authorList>
    </citation>
    <scope>NUCLEOTIDE SEQUENCE [LARGE SCALE GENOMIC DNA]</scope>
    <source>
        <strain evidence="2 3">JCM 13250</strain>
    </source>
</reference>
<gene>
    <name evidence="2" type="ORF">GCM10009682_62480</name>
</gene>
<accession>A0ABN2MSS6</accession>
<evidence type="ECO:0008006" key="4">
    <source>
        <dbReference type="Google" id="ProtNLM"/>
    </source>
</evidence>
<protein>
    <recommendedName>
        <fullName evidence="4">Lipoprotein</fullName>
    </recommendedName>
</protein>
<dbReference type="PROSITE" id="PS51257">
    <property type="entry name" value="PROKAR_LIPOPROTEIN"/>
    <property type="match status" value="1"/>
</dbReference>
<organism evidence="2 3">
    <name type="scientific">Luedemannella flava</name>
    <dbReference type="NCBI Taxonomy" id="349316"/>
    <lineage>
        <taxon>Bacteria</taxon>
        <taxon>Bacillati</taxon>
        <taxon>Actinomycetota</taxon>
        <taxon>Actinomycetes</taxon>
        <taxon>Micromonosporales</taxon>
        <taxon>Micromonosporaceae</taxon>
        <taxon>Luedemannella</taxon>
    </lineage>
</organism>
<keyword evidence="3" id="KW-1185">Reference proteome</keyword>
<proteinExistence type="predicted"/>